<accession>A0AAD9QC13</accession>
<evidence type="ECO:0000256" key="1">
    <source>
        <dbReference type="SAM" id="Phobius"/>
    </source>
</evidence>
<gene>
    <name evidence="3" type="ORF">P5673_019274</name>
</gene>
<proteinExistence type="predicted"/>
<keyword evidence="4" id="KW-1185">Reference proteome</keyword>
<evidence type="ECO:0000313" key="4">
    <source>
        <dbReference type="Proteomes" id="UP001249851"/>
    </source>
</evidence>
<keyword evidence="1" id="KW-1133">Transmembrane helix</keyword>
<evidence type="ECO:0000256" key="2">
    <source>
        <dbReference type="SAM" id="SignalP"/>
    </source>
</evidence>
<dbReference type="EMBL" id="JARQWQ010000044">
    <property type="protein sequence ID" value="KAK2558554.1"/>
    <property type="molecule type" value="Genomic_DNA"/>
</dbReference>
<reference evidence="3" key="1">
    <citation type="journal article" date="2023" name="G3 (Bethesda)">
        <title>Whole genome assembly and annotation of the endangered Caribbean coral Acropora cervicornis.</title>
        <authorList>
            <person name="Selwyn J.D."/>
            <person name="Vollmer S.V."/>
        </authorList>
    </citation>
    <scope>NUCLEOTIDE SEQUENCE</scope>
    <source>
        <strain evidence="3">K2</strain>
    </source>
</reference>
<dbReference type="AlphaFoldDB" id="A0AAD9QC13"/>
<reference evidence="3" key="2">
    <citation type="journal article" date="2023" name="Science">
        <title>Genomic signatures of disease resistance in endangered staghorn corals.</title>
        <authorList>
            <person name="Vollmer S.V."/>
            <person name="Selwyn J.D."/>
            <person name="Despard B.A."/>
            <person name="Roesel C.L."/>
        </authorList>
    </citation>
    <scope>NUCLEOTIDE SEQUENCE</scope>
    <source>
        <strain evidence="3">K2</strain>
    </source>
</reference>
<keyword evidence="1" id="KW-0472">Membrane</keyword>
<feature type="transmembrane region" description="Helical" evidence="1">
    <location>
        <begin position="111"/>
        <end position="133"/>
    </location>
</feature>
<comment type="caution">
    <text evidence="3">The sequence shown here is derived from an EMBL/GenBank/DDBJ whole genome shotgun (WGS) entry which is preliminary data.</text>
</comment>
<feature type="signal peptide" evidence="2">
    <location>
        <begin position="1"/>
        <end position="18"/>
    </location>
</feature>
<feature type="chain" id="PRO_5042266542" evidence="2">
    <location>
        <begin position="19"/>
        <end position="134"/>
    </location>
</feature>
<keyword evidence="1" id="KW-0812">Transmembrane</keyword>
<dbReference type="Proteomes" id="UP001249851">
    <property type="component" value="Unassembled WGS sequence"/>
</dbReference>
<keyword evidence="2" id="KW-0732">Signal</keyword>
<name>A0AAD9QC13_ACRCE</name>
<protein>
    <submittedName>
        <fullName evidence="3">Uncharacterized protein</fullName>
    </submittedName>
</protein>
<organism evidence="3 4">
    <name type="scientific">Acropora cervicornis</name>
    <name type="common">Staghorn coral</name>
    <dbReference type="NCBI Taxonomy" id="6130"/>
    <lineage>
        <taxon>Eukaryota</taxon>
        <taxon>Metazoa</taxon>
        <taxon>Cnidaria</taxon>
        <taxon>Anthozoa</taxon>
        <taxon>Hexacorallia</taxon>
        <taxon>Scleractinia</taxon>
        <taxon>Astrocoeniina</taxon>
        <taxon>Acroporidae</taxon>
        <taxon>Acropora</taxon>
    </lineage>
</organism>
<evidence type="ECO:0000313" key="3">
    <source>
        <dbReference type="EMBL" id="KAK2558554.1"/>
    </source>
</evidence>
<sequence>MSLRIIHLLIASIGVVDNVELFVIKKLLKMPSVCQTRVLPRISFDAKTDTCETVHCFYYTAGQLPRSLPLLVQIWNTDSGHNLAQGRDQSFFHGLGSSPLELAILLKPFQFSIAVTIMAIFATFENHFIFAIFG</sequence>